<accession>A0A3Q1EB18</accession>
<sequence length="114" mass="13538">NWISNVQTHFGQWKQEHKKDPVLALLCYRATPIQATGYSPAQLLLGHQIIFLSSRLQRARMATARFMRYLQEPFPVFFRKTECINRYVWRNVQCTFTLSKHNAVAYRHYSVFLS</sequence>
<protein>
    <submittedName>
        <fullName evidence="1">Uncharacterized protein</fullName>
    </submittedName>
</protein>
<name>A0A3Q1EB18_9TELE</name>
<dbReference type="Proteomes" id="UP000257200">
    <property type="component" value="Unplaced"/>
</dbReference>
<organism evidence="1 2">
    <name type="scientific">Acanthochromis polyacanthus</name>
    <name type="common">spiny chromis</name>
    <dbReference type="NCBI Taxonomy" id="80966"/>
    <lineage>
        <taxon>Eukaryota</taxon>
        <taxon>Metazoa</taxon>
        <taxon>Chordata</taxon>
        <taxon>Craniata</taxon>
        <taxon>Vertebrata</taxon>
        <taxon>Euteleostomi</taxon>
        <taxon>Actinopterygii</taxon>
        <taxon>Neopterygii</taxon>
        <taxon>Teleostei</taxon>
        <taxon>Neoteleostei</taxon>
        <taxon>Acanthomorphata</taxon>
        <taxon>Ovalentaria</taxon>
        <taxon>Pomacentridae</taxon>
        <taxon>Acanthochromis</taxon>
    </lineage>
</organism>
<dbReference type="InParanoid" id="A0A3Q1EB18"/>
<evidence type="ECO:0000313" key="1">
    <source>
        <dbReference type="Ensembl" id="ENSAPOP00000001216.1"/>
    </source>
</evidence>
<evidence type="ECO:0000313" key="2">
    <source>
        <dbReference type="Proteomes" id="UP000257200"/>
    </source>
</evidence>
<reference evidence="1" key="1">
    <citation type="submission" date="2025-08" db="UniProtKB">
        <authorList>
            <consortium name="Ensembl"/>
        </authorList>
    </citation>
    <scope>IDENTIFICATION</scope>
</reference>
<reference evidence="1" key="2">
    <citation type="submission" date="2025-09" db="UniProtKB">
        <authorList>
            <consortium name="Ensembl"/>
        </authorList>
    </citation>
    <scope>IDENTIFICATION</scope>
</reference>
<proteinExistence type="predicted"/>
<dbReference type="Ensembl" id="ENSAPOT00000015584.1">
    <property type="protein sequence ID" value="ENSAPOP00000001216.1"/>
    <property type="gene ID" value="ENSAPOG00000002439.1"/>
</dbReference>
<keyword evidence="2" id="KW-1185">Reference proteome</keyword>
<dbReference type="AlphaFoldDB" id="A0A3Q1EB18"/>